<reference evidence="1" key="1">
    <citation type="journal article" date="2020" name="Stud. Mycol.">
        <title>101 Dothideomycetes genomes: a test case for predicting lifestyles and emergence of pathogens.</title>
        <authorList>
            <person name="Haridas S."/>
            <person name="Albert R."/>
            <person name="Binder M."/>
            <person name="Bloem J."/>
            <person name="Labutti K."/>
            <person name="Salamov A."/>
            <person name="Andreopoulos B."/>
            <person name="Baker S."/>
            <person name="Barry K."/>
            <person name="Bills G."/>
            <person name="Bluhm B."/>
            <person name="Cannon C."/>
            <person name="Castanera R."/>
            <person name="Culley D."/>
            <person name="Daum C."/>
            <person name="Ezra D."/>
            <person name="Gonzalez J."/>
            <person name="Henrissat B."/>
            <person name="Kuo A."/>
            <person name="Liang C."/>
            <person name="Lipzen A."/>
            <person name="Lutzoni F."/>
            <person name="Magnuson J."/>
            <person name="Mondo S."/>
            <person name="Nolan M."/>
            <person name="Ohm R."/>
            <person name="Pangilinan J."/>
            <person name="Park H.-J."/>
            <person name="Ramirez L."/>
            <person name="Alfaro M."/>
            <person name="Sun H."/>
            <person name="Tritt A."/>
            <person name="Yoshinaga Y."/>
            <person name="Zwiers L.-H."/>
            <person name="Turgeon B."/>
            <person name="Goodwin S."/>
            <person name="Spatafora J."/>
            <person name="Crous P."/>
            <person name="Grigoriev I."/>
        </authorList>
    </citation>
    <scope>NUCLEOTIDE SEQUENCE</scope>
    <source>
        <strain evidence="1">CBS 279.74</strain>
    </source>
</reference>
<sequence>MPGSVVPSHDSGLSPVSSKVVWVAGAGGTVLRTVDGGVSWANISPTSTAENLTALEFRDIQAWSTKTAVILSIGPGNESRILVTNDGGKKWQQTFVNEDPSAFYDCMAFENNKHGLALSDPVNGKFRLLETWNGGSSWSLVDPAGIPPALTNEAGFAASGTCIEAAAGRWYIASGGADPGRVYRSDDGHCWKTANTTIPGDPASGVFSVRFRDAKHGIAVGGNYTNANGNVNNAAWSRDGGVTWETAETFPGGYRSGAAWVPGRSTTAIAVGTSGSDFTVDGGKSWHGIDNGTFDAVECVNEDVCWASGAKGRVARLDLS</sequence>
<dbReference type="Gene3D" id="2.130.10.10">
    <property type="entry name" value="YVTN repeat-like/Quinoprotein amine dehydrogenase"/>
    <property type="match status" value="1"/>
</dbReference>
<evidence type="ECO:0000313" key="1">
    <source>
        <dbReference type="EMBL" id="KAF2711393.1"/>
    </source>
</evidence>
<keyword evidence="2" id="KW-1185">Reference proteome</keyword>
<dbReference type="PANTHER" id="PTHR47199:SF2">
    <property type="entry name" value="PHOTOSYSTEM II STABILITY_ASSEMBLY FACTOR HCF136, CHLOROPLASTIC"/>
    <property type="match status" value="1"/>
</dbReference>
<protein>
    <submittedName>
        <fullName evidence="1">Oligoxyloglucan reducing end-specific cellobiohydrolase</fullName>
    </submittedName>
</protein>
<evidence type="ECO:0000313" key="2">
    <source>
        <dbReference type="Proteomes" id="UP000799428"/>
    </source>
</evidence>
<keyword evidence="1" id="KW-0378">Hydrolase</keyword>
<dbReference type="PANTHER" id="PTHR47199">
    <property type="entry name" value="PHOTOSYSTEM II STABILITY/ASSEMBLY FACTOR HCF136, CHLOROPLASTIC"/>
    <property type="match status" value="1"/>
</dbReference>
<dbReference type="EMBL" id="MU005767">
    <property type="protein sequence ID" value="KAF2711393.1"/>
    <property type="molecule type" value="Genomic_DNA"/>
</dbReference>
<dbReference type="InterPro" id="IPR015943">
    <property type="entry name" value="WD40/YVTN_repeat-like_dom_sf"/>
</dbReference>
<dbReference type="Proteomes" id="UP000799428">
    <property type="component" value="Unassembled WGS sequence"/>
</dbReference>
<dbReference type="AlphaFoldDB" id="A0A6G1KFI6"/>
<accession>A0A6G1KFI6</accession>
<organism evidence="1 2">
    <name type="scientific">Pleomassaria siparia CBS 279.74</name>
    <dbReference type="NCBI Taxonomy" id="1314801"/>
    <lineage>
        <taxon>Eukaryota</taxon>
        <taxon>Fungi</taxon>
        <taxon>Dikarya</taxon>
        <taxon>Ascomycota</taxon>
        <taxon>Pezizomycotina</taxon>
        <taxon>Dothideomycetes</taxon>
        <taxon>Pleosporomycetidae</taxon>
        <taxon>Pleosporales</taxon>
        <taxon>Pleomassariaceae</taxon>
        <taxon>Pleomassaria</taxon>
    </lineage>
</organism>
<name>A0A6G1KFI6_9PLEO</name>
<dbReference type="SUPFAM" id="SSF110296">
    <property type="entry name" value="Oligoxyloglucan reducing end-specific cellobiohydrolase"/>
    <property type="match status" value="1"/>
</dbReference>
<gene>
    <name evidence="1" type="ORF">K504DRAFT_480443</name>
</gene>
<proteinExistence type="predicted"/>
<dbReference type="OrthoDB" id="3679835at2759"/>
<dbReference type="GO" id="GO:0016787">
    <property type="term" value="F:hydrolase activity"/>
    <property type="evidence" value="ECO:0007669"/>
    <property type="project" value="UniProtKB-KW"/>
</dbReference>